<dbReference type="GO" id="GO:0004527">
    <property type="term" value="F:exonuclease activity"/>
    <property type="evidence" value="ECO:0007669"/>
    <property type="project" value="UniProtKB-KW"/>
</dbReference>
<dbReference type="GO" id="GO:0004519">
    <property type="term" value="F:endonuclease activity"/>
    <property type="evidence" value="ECO:0007669"/>
    <property type="project" value="UniProtKB-KW"/>
</dbReference>
<evidence type="ECO:0000256" key="9">
    <source>
        <dbReference type="ARBA" id="ARBA00022833"/>
    </source>
</evidence>
<dbReference type="GO" id="GO:0005737">
    <property type="term" value="C:cytoplasm"/>
    <property type="evidence" value="ECO:0007669"/>
    <property type="project" value="UniProtKB-SubCell"/>
</dbReference>
<dbReference type="InterPro" id="IPR042173">
    <property type="entry name" value="RNase_J_2"/>
</dbReference>
<dbReference type="EMBL" id="CP034726">
    <property type="protein sequence ID" value="QBP17930.1"/>
    <property type="molecule type" value="Genomic_DNA"/>
</dbReference>
<evidence type="ECO:0000256" key="1">
    <source>
        <dbReference type="ARBA" id="ARBA00001947"/>
    </source>
</evidence>
<dbReference type="NCBIfam" id="TIGR00649">
    <property type="entry name" value="MG423"/>
    <property type="match status" value="1"/>
</dbReference>
<evidence type="ECO:0000256" key="10">
    <source>
        <dbReference type="ARBA" id="ARBA00022839"/>
    </source>
</evidence>
<dbReference type="InterPro" id="IPR036866">
    <property type="entry name" value="RibonucZ/Hydroxyglut_hydro"/>
</dbReference>
<dbReference type="SMART" id="SM00849">
    <property type="entry name" value="Lactamase_B"/>
    <property type="match status" value="1"/>
</dbReference>
<dbReference type="Proteomes" id="UP000294321">
    <property type="component" value="Chromosome"/>
</dbReference>
<evidence type="ECO:0000256" key="5">
    <source>
        <dbReference type="ARBA" id="ARBA00022722"/>
    </source>
</evidence>
<evidence type="ECO:0000256" key="11">
    <source>
        <dbReference type="ARBA" id="ARBA00022884"/>
    </source>
</evidence>
<dbReference type="InterPro" id="IPR055132">
    <property type="entry name" value="RNase_J_b_CASP"/>
</dbReference>
<dbReference type="InterPro" id="IPR001279">
    <property type="entry name" value="Metallo-B-lactamas"/>
</dbReference>
<evidence type="ECO:0000256" key="3">
    <source>
        <dbReference type="ARBA" id="ARBA00022490"/>
    </source>
</evidence>
<reference evidence="14" key="1">
    <citation type="submission" date="2018-12" db="EMBL/GenBank/DDBJ databases">
        <title>A new species of lactobacillus.</title>
        <authorList>
            <person name="Jian Y."/>
            <person name="Xin L."/>
            <person name="Hong Z.J."/>
            <person name="Ming L.Z."/>
            <person name="Hong X.Z."/>
        </authorList>
    </citation>
    <scope>NUCLEOTIDE SEQUENCE [LARGE SCALE GENOMIC DNA]</scope>
    <source>
        <strain evidence="14">HSLZ-75</strain>
    </source>
</reference>
<dbReference type="Gene3D" id="3.10.20.580">
    <property type="match status" value="1"/>
</dbReference>
<keyword evidence="7" id="KW-0255">Endonuclease</keyword>
<dbReference type="InterPro" id="IPR004613">
    <property type="entry name" value="RNase_J"/>
</dbReference>
<comment type="subcellular location">
    <subcellularLocation>
        <location evidence="2">Cytoplasm</location>
    </subcellularLocation>
</comment>
<evidence type="ECO:0000256" key="6">
    <source>
        <dbReference type="ARBA" id="ARBA00022723"/>
    </source>
</evidence>
<proteinExistence type="predicted"/>
<dbReference type="GO" id="GO:0003723">
    <property type="term" value="F:RNA binding"/>
    <property type="evidence" value="ECO:0007669"/>
    <property type="project" value="UniProtKB-KW"/>
</dbReference>
<keyword evidence="8" id="KW-0378">Hydrolase</keyword>
<dbReference type="RefSeq" id="WP_133441475.1">
    <property type="nucleotide sequence ID" value="NZ_CP034726.1"/>
</dbReference>
<evidence type="ECO:0000313" key="13">
    <source>
        <dbReference type="EMBL" id="QBP17930.1"/>
    </source>
</evidence>
<dbReference type="GO" id="GO:0006364">
    <property type="term" value="P:rRNA processing"/>
    <property type="evidence" value="ECO:0007669"/>
    <property type="project" value="UniProtKB-KW"/>
</dbReference>
<keyword evidence="4" id="KW-0698">rRNA processing</keyword>
<keyword evidence="3" id="KW-0963">Cytoplasm</keyword>
<keyword evidence="10" id="KW-0269">Exonuclease</keyword>
<keyword evidence="6" id="KW-0479">Metal-binding</keyword>
<dbReference type="GO" id="GO:0046872">
    <property type="term" value="F:metal ion binding"/>
    <property type="evidence" value="ECO:0007669"/>
    <property type="project" value="UniProtKB-KW"/>
</dbReference>
<dbReference type="Pfam" id="PF22505">
    <property type="entry name" value="RNase_J_b_CASP"/>
    <property type="match status" value="1"/>
</dbReference>
<dbReference type="Pfam" id="PF17770">
    <property type="entry name" value="RNase_J_C"/>
    <property type="match status" value="1"/>
</dbReference>
<dbReference type="KEGG" id="lji:ELX58_01925"/>
<evidence type="ECO:0000256" key="7">
    <source>
        <dbReference type="ARBA" id="ARBA00022759"/>
    </source>
</evidence>
<protein>
    <submittedName>
        <fullName evidence="13">Ribonuclease J</fullName>
    </submittedName>
</protein>
<dbReference type="CDD" id="cd07714">
    <property type="entry name" value="RNaseJ_MBL-fold"/>
    <property type="match status" value="1"/>
</dbReference>
<feature type="domain" description="Metallo-beta-lactamase" evidence="12">
    <location>
        <begin position="17"/>
        <end position="219"/>
    </location>
</feature>
<keyword evidence="11" id="KW-0694">RNA-binding</keyword>
<dbReference type="FunFam" id="3.10.20.580:FF:000001">
    <property type="entry name" value="Ribonuclease J"/>
    <property type="match status" value="1"/>
</dbReference>
<evidence type="ECO:0000256" key="8">
    <source>
        <dbReference type="ARBA" id="ARBA00022801"/>
    </source>
</evidence>
<evidence type="ECO:0000256" key="2">
    <source>
        <dbReference type="ARBA" id="ARBA00004496"/>
    </source>
</evidence>
<dbReference type="Gene3D" id="3.60.15.10">
    <property type="entry name" value="Ribonuclease Z/Hydroxyacylglutathione hydrolase-like"/>
    <property type="match status" value="1"/>
</dbReference>
<evidence type="ECO:0000259" key="12">
    <source>
        <dbReference type="SMART" id="SM00849"/>
    </source>
</evidence>
<comment type="cofactor">
    <cofactor evidence="1">
        <name>Zn(2+)</name>
        <dbReference type="ChEBI" id="CHEBI:29105"/>
    </cofactor>
</comment>
<dbReference type="AlphaFoldDB" id="A0A4P6ZL06"/>
<sequence length="561" mass="63105">MKSKVEILPLGGIREKGENLYAVVVNGGIYILDCGLRYPTNEMLGIDVIIPDVTYLKQNRNRIVGVFLTHGHEEAIGALPYFLKEFNVPVFGSKFTIAMAEHLVHSHRATRKFNKFNVINPNSEIIFRDVVVTFFNTTHSIPGSMGIVLNTKEGQIVYTGNFKFDPTVYKNYRSNLIRIGEVGKKGVLALLSDSANAENYHENVPELKIDQYLTYLFSHRKNRIIVGCQSSNLLRIQQIFNAAFKAHRKVCLMHPRLEAPIIIGLKYHQLTLPAKGMLVNPKNINSIDKSKLVILETGKMGESLKALRRMASQQNGSVNIKPNDLVIIATEPNHSMEVQVAETKDAICRAEGIFRMITDEFNVTDNASRRDMQMIIDLLHPKYLIPVLGEYRVLKAYKRLAIQMGFPKDHIITPSKGSTLVYNGHRMNYGKSVPAGDTIVDGSGVGDVGNIVLRDRKVLSEDGIFIAVVTIDHKTGKVVADPQIKSRGFIYVSLNRALMNKSAQLVKHIVQKDLSNGQYDWSYLKKDIRDVLSNYLYKATTHHPVIMPVIMEINHVNKESD</sequence>
<dbReference type="InterPro" id="IPR041636">
    <property type="entry name" value="RNase_J_C"/>
</dbReference>
<dbReference type="PANTHER" id="PTHR43694:SF4">
    <property type="entry name" value="RIBONUCLEASE J 2"/>
    <property type="match status" value="1"/>
</dbReference>
<dbReference type="SUPFAM" id="SSF56281">
    <property type="entry name" value="Metallo-hydrolase/oxidoreductase"/>
    <property type="match status" value="1"/>
</dbReference>
<organism evidence="13 14">
    <name type="scientific">Acetilactobacillus jinshanensis</name>
    <dbReference type="NCBI Taxonomy" id="1720083"/>
    <lineage>
        <taxon>Bacteria</taxon>
        <taxon>Bacillati</taxon>
        <taxon>Bacillota</taxon>
        <taxon>Bacilli</taxon>
        <taxon>Lactobacillales</taxon>
        <taxon>Lactobacillaceae</taxon>
        <taxon>Acetilactobacillus</taxon>
    </lineage>
</organism>
<evidence type="ECO:0000313" key="14">
    <source>
        <dbReference type="Proteomes" id="UP000294321"/>
    </source>
</evidence>
<dbReference type="OrthoDB" id="9758375at2"/>
<dbReference type="Gene3D" id="3.40.50.10710">
    <property type="entry name" value="Metallo-hydrolase/oxidoreductase"/>
    <property type="match status" value="1"/>
</dbReference>
<evidence type="ECO:0000256" key="4">
    <source>
        <dbReference type="ARBA" id="ARBA00022552"/>
    </source>
</evidence>
<keyword evidence="5" id="KW-0540">Nuclease</keyword>
<dbReference type="PANTHER" id="PTHR43694">
    <property type="entry name" value="RIBONUCLEASE J"/>
    <property type="match status" value="1"/>
</dbReference>
<accession>A0A4P6ZL06</accession>
<name>A0A4P6ZL06_9LACO</name>
<keyword evidence="9" id="KW-0862">Zinc</keyword>
<gene>
    <name evidence="13" type="ORF">ELX58_01925</name>
</gene>
<keyword evidence="14" id="KW-1185">Reference proteome</keyword>
<dbReference type="Pfam" id="PF00753">
    <property type="entry name" value="Lactamase_B"/>
    <property type="match status" value="1"/>
</dbReference>